<dbReference type="EMBL" id="JACCDE010000012">
    <property type="protein sequence ID" value="NYS77991.1"/>
    <property type="molecule type" value="Genomic_DNA"/>
</dbReference>
<dbReference type="Pfam" id="PF08722">
    <property type="entry name" value="Tn7_TnsA-like_N"/>
    <property type="match status" value="1"/>
</dbReference>
<gene>
    <name evidence="2" type="ORF">HZS80_09730</name>
</gene>
<name>A0A7Z0LSY0_9GAMM</name>
<keyword evidence="2" id="KW-0540">Nuclease</keyword>
<dbReference type="GO" id="GO:0004519">
    <property type="term" value="F:endonuclease activity"/>
    <property type="evidence" value="ECO:0007669"/>
    <property type="project" value="UniProtKB-KW"/>
</dbReference>
<evidence type="ECO:0000259" key="1">
    <source>
        <dbReference type="Pfam" id="PF08722"/>
    </source>
</evidence>
<comment type="caution">
    <text evidence="2">The sequence shown here is derived from an EMBL/GenBank/DDBJ whole genome shotgun (WGS) entry which is preliminary data.</text>
</comment>
<organism evidence="2 3">
    <name type="scientific">Vreelandella glaciei</name>
    <dbReference type="NCBI Taxonomy" id="186761"/>
    <lineage>
        <taxon>Bacteria</taxon>
        <taxon>Pseudomonadati</taxon>
        <taxon>Pseudomonadota</taxon>
        <taxon>Gammaproteobacteria</taxon>
        <taxon>Oceanospirillales</taxon>
        <taxon>Halomonadaceae</taxon>
        <taxon>Vreelandella</taxon>
    </lineage>
</organism>
<dbReference type="InterPro" id="IPR014833">
    <property type="entry name" value="TnsA_N"/>
</dbReference>
<evidence type="ECO:0000313" key="3">
    <source>
        <dbReference type="Proteomes" id="UP000526892"/>
    </source>
</evidence>
<keyword evidence="3" id="KW-1185">Reference proteome</keyword>
<accession>A0A7Z0LSY0</accession>
<evidence type="ECO:0000313" key="2">
    <source>
        <dbReference type="EMBL" id="NYS77991.1"/>
    </source>
</evidence>
<protein>
    <submittedName>
        <fullName evidence="2">TnsA endonuclease N-terminal domain-containing protein</fullName>
    </submittedName>
</protein>
<sequence>MYTRTLRPSPVKHIYKFASHKNGNVQTVESSLEFNACFHFEYANEVSSFVAQPEGFYYQFENRTCSYTPDFELFCRSGKKVFVEIKPPPEALKHDFIQRFTAKKKAVEMLGKELILVTDHQISSIPKLRNLKLINRYAGLYTEAVSRKKIHELIKKSHGLTIADISELCGADSAEVLVDVMWLVASGKVLINIDETFGYESLIWVGGGQ</sequence>
<reference evidence="2 3" key="1">
    <citation type="journal article" date="2003" name="Extremophiles">
        <title>Halomonas glaciei sp. nov. isolated from fast ice of Adelie Land, Antarctica.</title>
        <authorList>
            <person name="Reddy G.S."/>
            <person name="Raghavan P.U."/>
            <person name="Sarita N.B."/>
            <person name="Prakash J.S."/>
            <person name="Nagesh N."/>
            <person name="Delille D."/>
            <person name="Shivaji S."/>
        </authorList>
    </citation>
    <scope>NUCLEOTIDE SEQUENCE [LARGE SCALE GENOMIC DNA]</scope>
    <source>
        <strain evidence="2 3">DD39</strain>
    </source>
</reference>
<dbReference type="AlphaFoldDB" id="A0A7Z0LSY0"/>
<keyword evidence="2" id="KW-0255">Endonuclease</keyword>
<dbReference type="RefSeq" id="WP_179915951.1">
    <property type="nucleotide sequence ID" value="NZ_JACCDE010000012.1"/>
</dbReference>
<feature type="domain" description="TnsA endonuclease N-terminal" evidence="1">
    <location>
        <begin position="44"/>
        <end position="119"/>
    </location>
</feature>
<keyword evidence="2" id="KW-0378">Hydrolase</keyword>
<proteinExistence type="predicted"/>
<dbReference type="Proteomes" id="UP000526892">
    <property type="component" value="Unassembled WGS sequence"/>
</dbReference>